<keyword evidence="8" id="KW-0443">Lipid metabolism</keyword>
<dbReference type="AlphaFoldDB" id="A0A9Q1B277"/>
<sequence>FQFMAIAVHSSYNLFTECHFPDGFNLAVFLYILTLIVLFLNFYYRTYIRKKQKKTE</sequence>
<evidence type="ECO:0000256" key="9">
    <source>
        <dbReference type="ARBA" id="ARBA00023136"/>
    </source>
</evidence>
<dbReference type="GO" id="GO:0009922">
    <property type="term" value="F:fatty acid elongase activity"/>
    <property type="evidence" value="ECO:0007669"/>
    <property type="project" value="UniProtKB-EC"/>
</dbReference>
<evidence type="ECO:0000256" key="1">
    <source>
        <dbReference type="ARBA" id="ARBA00004141"/>
    </source>
</evidence>
<proteinExistence type="predicted"/>
<keyword evidence="3" id="KW-0444">Lipid biosynthesis</keyword>
<dbReference type="GO" id="GO:0006633">
    <property type="term" value="P:fatty acid biosynthetic process"/>
    <property type="evidence" value="ECO:0007669"/>
    <property type="project" value="UniProtKB-KW"/>
</dbReference>
<dbReference type="Proteomes" id="UP001142489">
    <property type="component" value="Unassembled WGS sequence"/>
</dbReference>
<protein>
    <recommendedName>
        <fullName evidence="2">very-long-chain 3-oxoacyl-CoA synthase</fullName>
        <ecNumber evidence="2">2.3.1.199</ecNumber>
    </recommendedName>
</protein>
<evidence type="ECO:0000256" key="2">
    <source>
        <dbReference type="ARBA" id="ARBA00012307"/>
    </source>
</evidence>
<evidence type="ECO:0000256" key="4">
    <source>
        <dbReference type="ARBA" id="ARBA00022679"/>
    </source>
</evidence>
<evidence type="ECO:0000256" key="6">
    <source>
        <dbReference type="ARBA" id="ARBA00022832"/>
    </source>
</evidence>
<comment type="subcellular location">
    <subcellularLocation>
        <location evidence="1">Membrane</location>
        <topology evidence="1">Multi-pass membrane protein</topology>
    </subcellularLocation>
</comment>
<gene>
    <name evidence="12" type="ORF">JRQ81_015351</name>
</gene>
<evidence type="ECO:0000256" key="3">
    <source>
        <dbReference type="ARBA" id="ARBA00022516"/>
    </source>
</evidence>
<keyword evidence="4" id="KW-0808">Transferase</keyword>
<reference evidence="12" key="1">
    <citation type="journal article" date="2023" name="DNA Res.">
        <title>Chromosome-level genome assembly of Phrynocephalus forsythii using third-generation DNA sequencing and Hi-C analysis.</title>
        <authorList>
            <person name="Qi Y."/>
            <person name="Zhao W."/>
            <person name="Zhao Y."/>
            <person name="Niu C."/>
            <person name="Cao S."/>
            <person name="Zhang Y."/>
        </authorList>
    </citation>
    <scope>NUCLEOTIDE SEQUENCE</scope>
    <source>
        <tissue evidence="12">Muscle</tissue>
    </source>
</reference>
<organism evidence="12 13">
    <name type="scientific">Phrynocephalus forsythii</name>
    <dbReference type="NCBI Taxonomy" id="171643"/>
    <lineage>
        <taxon>Eukaryota</taxon>
        <taxon>Metazoa</taxon>
        <taxon>Chordata</taxon>
        <taxon>Craniata</taxon>
        <taxon>Vertebrata</taxon>
        <taxon>Euteleostomi</taxon>
        <taxon>Lepidosauria</taxon>
        <taxon>Squamata</taxon>
        <taxon>Bifurcata</taxon>
        <taxon>Unidentata</taxon>
        <taxon>Episquamata</taxon>
        <taxon>Toxicofera</taxon>
        <taxon>Iguania</taxon>
        <taxon>Acrodonta</taxon>
        <taxon>Agamidae</taxon>
        <taxon>Agaminae</taxon>
        <taxon>Phrynocephalus</taxon>
    </lineage>
</organism>
<keyword evidence="13" id="KW-1185">Reference proteome</keyword>
<keyword evidence="7 11" id="KW-1133">Transmembrane helix</keyword>
<dbReference type="InterPro" id="IPR002076">
    <property type="entry name" value="ELO_fam"/>
</dbReference>
<keyword evidence="10" id="KW-0275">Fatty acid biosynthesis</keyword>
<evidence type="ECO:0000256" key="8">
    <source>
        <dbReference type="ARBA" id="ARBA00023098"/>
    </source>
</evidence>
<feature type="transmembrane region" description="Helical" evidence="11">
    <location>
        <begin position="24"/>
        <end position="44"/>
    </location>
</feature>
<dbReference type="OrthoDB" id="434092at2759"/>
<dbReference type="EMBL" id="JAPFRF010000006">
    <property type="protein sequence ID" value="KAJ7329177.1"/>
    <property type="molecule type" value="Genomic_DNA"/>
</dbReference>
<evidence type="ECO:0000256" key="10">
    <source>
        <dbReference type="ARBA" id="ARBA00023160"/>
    </source>
</evidence>
<evidence type="ECO:0000256" key="5">
    <source>
        <dbReference type="ARBA" id="ARBA00022692"/>
    </source>
</evidence>
<evidence type="ECO:0000256" key="11">
    <source>
        <dbReference type="SAM" id="Phobius"/>
    </source>
</evidence>
<feature type="non-terminal residue" evidence="12">
    <location>
        <position position="1"/>
    </location>
</feature>
<accession>A0A9Q1B277</accession>
<name>A0A9Q1B277_9SAUR</name>
<evidence type="ECO:0000256" key="7">
    <source>
        <dbReference type="ARBA" id="ARBA00022989"/>
    </source>
</evidence>
<keyword evidence="5 11" id="KW-0812">Transmembrane</keyword>
<dbReference type="GO" id="GO:0016020">
    <property type="term" value="C:membrane"/>
    <property type="evidence" value="ECO:0007669"/>
    <property type="project" value="UniProtKB-SubCell"/>
</dbReference>
<comment type="caution">
    <text evidence="12">The sequence shown here is derived from an EMBL/GenBank/DDBJ whole genome shotgun (WGS) entry which is preliminary data.</text>
</comment>
<dbReference type="EC" id="2.3.1.199" evidence="2"/>
<keyword evidence="9 11" id="KW-0472">Membrane</keyword>
<keyword evidence="6" id="KW-0276">Fatty acid metabolism</keyword>
<evidence type="ECO:0000313" key="13">
    <source>
        <dbReference type="Proteomes" id="UP001142489"/>
    </source>
</evidence>
<evidence type="ECO:0000313" key="12">
    <source>
        <dbReference type="EMBL" id="KAJ7329177.1"/>
    </source>
</evidence>
<dbReference type="Pfam" id="PF01151">
    <property type="entry name" value="ELO"/>
    <property type="match status" value="1"/>
</dbReference>